<dbReference type="SMART" id="SM00471">
    <property type="entry name" value="HDc"/>
    <property type="match status" value="1"/>
</dbReference>
<dbReference type="InterPro" id="IPR003607">
    <property type="entry name" value="HD/PDEase_dom"/>
</dbReference>
<feature type="domain" description="HD" evidence="1">
    <location>
        <begin position="22"/>
        <end position="127"/>
    </location>
</feature>
<accession>A0A3S9H9T8</accession>
<dbReference type="PROSITE" id="PS51831">
    <property type="entry name" value="HD"/>
    <property type="match status" value="1"/>
</dbReference>
<dbReference type="SUPFAM" id="SSF109604">
    <property type="entry name" value="HD-domain/PDEase-like"/>
    <property type="match status" value="1"/>
</dbReference>
<gene>
    <name evidence="2" type="ORF">EJN90_05230</name>
</gene>
<protein>
    <submittedName>
        <fullName evidence="2">HD domain-containing protein</fullName>
    </submittedName>
</protein>
<dbReference type="Gene3D" id="1.10.472.50">
    <property type="entry name" value="HD-domain/PDEase-like"/>
    <property type="match status" value="1"/>
</dbReference>
<dbReference type="Proteomes" id="UP000273326">
    <property type="component" value="Chromosome"/>
</dbReference>
<organism evidence="2 3">
    <name type="scientific">Jeotgalibaca ciconiae</name>
    <dbReference type="NCBI Taxonomy" id="2496265"/>
    <lineage>
        <taxon>Bacteria</taxon>
        <taxon>Bacillati</taxon>
        <taxon>Bacillota</taxon>
        <taxon>Bacilli</taxon>
        <taxon>Lactobacillales</taxon>
        <taxon>Carnobacteriaceae</taxon>
        <taxon>Jeotgalibaca</taxon>
    </lineage>
</organism>
<evidence type="ECO:0000313" key="3">
    <source>
        <dbReference type="Proteomes" id="UP000273326"/>
    </source>
</evidence>
<evidence type="ECO:0000313" key="2">
    <source>
        <dbReference type="EMBL" id="AZP04119.1"/>
    </source>
</evidence>
<reference evidence="3" key="1">
    <citation type="submission" date="2018-12" db="EMBL/GenBank/DDBJ databases">
        <title>Complete genome sequencing of Jeotgalibaca sp. H21T32.</title>
        <authorList>
            <person name="Bae J.-W."/>
            <person name="Lee S.-Y."/>
        </authorList>
    </citation>
    <scope>NUCLEOTIDE SEQUENCE [LARGE SCALE GENOMIC DNA]</scope>
    <source>
        <strain evidence="3">H21T32</strain>
    </source>
</reference>
<sequence>MNIDVLYDFVEKKLGNDTTGHDLSHIKRVENLAATIAEQEEVSENDKKIIRAAVLLHDVIDEKLTEDVDKEKREVTKVLQESGASTSEIALIQDTIENISYSKNLSKKRELTKIGKIVQDADRIDAIGAIGIARTFYYGGAKGHTMYDDSSPINTAALDEKSYRNSANVVNHFYEKLLHLEGLMNTTGGKKLAKGRTKFMKAYLEQLDFEVKGEK</sequence>
<dbReference type="Gene3D" id="1.20.58.1910">
    <property type="match status" value="1"/>
</dbReference>
<dbReference type="CDD" id="cd00077">
    <property type="entry name" value="HDc"/>
    <property type="match status" value="1"/>
</dbReference>
<dbReference type="KEGG" id="jeh:EJN90_05230"/>
<dbReference type="Pfam" id="PF01966">
    <property type="entry name" value="HD"/>
    <property type="match status" value="1"/>
</dbReference>
<evidence type="ECO:0000259" key="1">
    <source>
        <dbReference type="PROSITE" id="PS51831"/>
    </source>
</evidence>
<dbReference type="OrthoDB" id="9797344at2"/>
<name>A0A3S9H9T8_9LACT</name>
<dbReference type="InterPro" id="IPR006674">
    <property type="entry name" value="HD_domain"/>
</dbReference>
<dbReference type="EMBL" id="CP034465">
    <property type="protein sequence ID" value="AZP04119.1"/>
    <property type="molecule type" value="Genomic_DNA"/>
</dbReference>
<keyword evidence="3" id="KW-1185">Reference proteome</keyword>
<dbReference type="AlphaFoldDB" id="A0A3S9H9T8"/>
<dbReference type="RefSeq" id="WP_126109222.1">
    <property type="nucleotide sequence ID" value="NZ_CP034465.1"/>
</dbReference>
<dbReference type="PANTHER" id="PTHR33594">
    <property type="entry name" value="SUPERFAMILY HYDROLASE, PUTATIVE (AFU_ORTHOLOGUE AFUA_1G03035)-RELATED"/>
    <property type="match status" value="1"/>
</dbReference>
<dbReference type="PANTHER" id="PTHR33594:SF1">
    <property type="entry name" value="HD_PDEASE DOMAIN-CONTAINING PROTEIN"/>
    <property type="match status" value="1"/>
</dbReference>
<proteinExistence type="predicted"/>